<keyword evidence="2" id="KW-1185">Reference proteome</keyword>
<evidence type="ECO:0000313" key="1">
    <source>
        <dbReference type="EMBL" id="RAH75556.1"/>
    </source>
</evidence>
<gene>
    <name evidence="1" type="ORF">BO66DRAFT_10817</name>
</gene>
<sequence>MWRFSSFGVLSLGVCSWFVLKMVYWYTSWGMGKKGLVYSRACSGFVDLVGYMEFLILSYSPAVLILYLYTGAGFRTNHPVSTLFRTVEN</sequence>
<protein>
    <submittedName>
        <fullName evidence="1">Uncharacterized protein</fullName>
    </submittedName>
</protein>
<name>A0ACD1HPX8_9EURO</name>
<accession>A0ACD1HPX8</accession>
<dbReference type="EMBL" id="KZ824933">
    <property type="protein sequence ID" value="RAH75556.1"/>
    <property type="molecule type" value="Genomic_DNA"/>
</dbReference>
<evidence type="ECO:0000313" key="2">
    <source>
        <dbReference type="Proteomes" id="UP000249661"/>
    </source>
</evidence>
<proteinExistence type="predicted"/>
<dbReference type="Proteomes" id="UP000249661">
    <property type="component" value="Unassembled WGS sequence"/>
</dbReference>
<reference evidence="1" key="1">
    <citation type="submission" date="2018-02" db="EMBL/GenBank/DDBJ databases">
        <title>The genomes of Aspergillus section Nigri reveals drivers in fungal speciation.</title>
        <authorList>
            <consortium name="DOE Joint Genome Institute"/>
            <person name="Vesth T.C."/>
            <person name="Nybo J."/>
            <person name="Theobald S."/>
            <person name="Brandl J."/>
            <person name="Frisvad J.C."/>
            <person name="Nielsen K.F."/>
            <person name="Lyhne E.K."/>
            <person name="Kogle M.E."/>
            <person name="Kuo A."/>
            <person name="Riley R."/>
            <person name="Clum A."/>
            <person name="Nolan M."/>
            <person name="Lipzen A."/>
            <person name="Salamov A."/>
            <person name="Henrissat B."/>
            <person name="Wiebenga A."/>
            <person name="De vries R.P."/>
            <person name="Grigoriev I.V."/>
            <person name="Mortensen U.H."/>
            <person name="Andersen M.R."/>
            <person name="Baker S.E."/>
        </authorList>
    </citation>
    <scope>NUCLEOTIDE SEQUENCE</scope>
    <source>
        <strain evidence="1">CBS 121060</strain>
    </source>
</reference>
<organism evidence="1 2">
    <name type="scientific">Aspergillus aculeatinus CBS 121060</name>
    <dbReference type="NCBI Taxonomy" id="1448322"/>
    <lineage>
        <taxon>Eukaryota</taxon>
        <taxon>Fungi</taxon>
        <taxon>Dikarya</taxon>
        <taxon>Ascomycota</taxon>
        <taxon>Pezizomycotina</taxon>
        <taxon>Eurotiomycetes</taxon>
        <taxon>Eurotiomycetidae</taxon>
        <taxon>Eurotiales</taxon>
        <taxon>Aspergillaceae</taxon>
        <taxon>Aspergillus</taxon>
        <taxon>Aspergillus subgen. Circumdati</taxon>
    </lineage>
</organism>